<sequence>MFVIFKQRILGAYLSGGVSKKMETMTQNTLADLRSMEDAAEDQQDRYFFGLCTLFVATIEDAKDRISQLELVFCSQLFPAFQARLLESRHELQKSEKGHEQSQELLKRRISELVYEIEDLRACRDSEVSELRKIIDAHSREASQFRSELRERSKLHTAEIEALQQEVSRLRNQIKSREVQEHYTDTISKGNMKLSKEAVPEIPLELQQDRSSQNEIDKLPEETSKVHPKDHTFPQDPIYSGHLKSNILPPTSSVLGRSISDAENLKLKLEQKSQERGLECFQRQLLSMEADKERRNAHAALIKLHALKKRYRSLRKQYTVLFRHSHLCDLRKQSAMCKNELVIESGRVADDKCADINPGELKAKHYGQESSMCGVMSSSCKSVESGSFNLDEKMLRNCSYEAATPDKSLRQPCETADQQDMDYLTREESPESLNALRIANGVDKIAPLGATDGPDESCRVLTTEKLVQLEDTDIVKECPKQDFCNMDEASQVGVRTDLHSKVAKRLHGFEISGKHDEYMQDSFISRIDLPKNGEGAHGKIVEHPPILEAMEKNLVGSSSIPSSDEGGWFPVQKRPSITKHNFKARKCPKTTWRNTRCKGGLDGFDPHDDFLNTPQVNVLQLHKDREIHEENEADCRRENEVTARISSLPARNCEQSATKNKSFSQLTTQAHEEEVNVTSCENHLETSNKRAGSMDSTSDDKSDDHFKDVPNVKGDKIQKLSTTSTTKGKGVPTPRRGPMYKFVEPVRKKDDREMLQGVECKQCKKFYDAVLSKDGPNAASERCQHHSTVSRHRYRYMPPSTPEGFWNIGFDSEI</sequence>
<feature type="region of interest" description="Disordered" evidence="5">
    <location>
        <begin position="664"/>
        <end position="739"/>
    </location>
</feature>
<keyword evidence="3" id="KW-0539">Nucleus</keyword>
<feature type="compositionally biased region" description="Basic and acidic residues" evidence="5">
    <location>
        <begin position="698"/>
        <end position="718"/>
    </location>
</feature>
<evidence type="ECO:0000313" key="7">
    <source>
        <dbReference type="EMBL" id="KAH7424981.1"/>
    </source>
</evidence>
<gene>
    <name evidence="7" type="ORF">KP509_11G035500</name>
</gene>
<dbReference type="GO" id="GO:0010792">
    <property type="term" value="P:DNA double-strand break processing involved in repair via single-strand annealing"/>
    <property type="evidence" value="ECO:0007669"/>
    <property type="project" value="TreeGrafter"/>
</dbReference>
<protein>
    <recommendedName>
        <fullName evidence="6">DNA endonuclease activator Ctp1 C-terminal domain-containing protein</fullName>
    </recommendedName>
</protein>
<comment type="subcellular location">
    <subcellularLocation>
        <location evidence="1">Nucleus</location>
    </subcellularLocation>
</comment>
<reference evidence="7" key="1">
    <citation type="submission" date="2021-08" db="EMBL/GenBank/DDBJ databases">
        <title>WGS assembly of Ceratopteris richardii.</title>
        <authorList>
            <person name="Marchant D.B."/>
            <person name="Chen G."/>
            <person name="Jenkins J."/>
            <person name="Shu S."/>
            <person name="Leebens-Mack J."/>
            <person name="Grimwood J."/>
            <person name="Schmutz J."/>
            <person name="Soltis P."/>
            <person name="Soltis D."/>
            <person name="Chen Z.-H."/>
        </authorList>
    </citation>
    <scope>NUCLEOTIDE SEQUENCE</scope>
    <source>
        <strain evidence="7">Whitten #5841</strain>
        <tissue evidence="7">Leaf</tissue>
    </source>
</reference>
<name>A0A8T2TNC5_CERRI</name>
<feature type="domain" description="DNA endonuclease activator Ctp1 C-terminal" evidence="6">
    <location>
        <begin position="783"/>
        <end position="810"/>
    </location>
</feature>
<dbReference type="InterPro" id="IPR013882">
    <property type="entry name" value="Ctp1_C"/>
</dbReference>
<organism evidence="7 8">
    <name type="scientific">Ceratopteris richardii</name>
    <name type="common">Triangle waterfern</name>
    <dbReference type="NCBI Taxonomy" id="49495"/>
    <lineage>
        <taxon>Eukaryota</taxon>
        <taxon>Viridiplantae</taxon>
        <taxon>Streptophyta</taxon>
        <taxon>Embryophyta</taxon>
        <taxon>Tracheophyta</taxon>
        <taxon>Polypodiopsida</taxon>
        <taxon>Polypodiidae</taxon>
        <taxon>Polypodiales</taxon>
        <taxon>Pteridineae</taxon>
        <taxon>Pteridaceae</taxon>
        <taxon>Parkerioideae</taxon>
        <taxon>Ceratopteris</taxon>
    </lineage>
</organism>
<dbReference type="PANTHER" id="PTHR15107">
    <property type="entry name" value="RETINOBLASTOMA BINDING PROTEIN 8"/>
    <property type="match status" value="1"/>
</dbReference>
<evidence type="ECO:0000256" key="5">
    <source>
        <dbReference type="SAM" id="MobiDB-lite"/>
    </source>
</evidence>
<evidence type="ECO:0000259" key="6">
    <source>
        <dbReference type="Pfam" id="PF08573"/>
    </source>
</evidence>
<dbReference type="EMBL" id="CM035416">
    <property type="protein sequence ID" value="KAH7424979.1"/>
    <property type="molecule type" value="Genomic_DNA"/>
</dbReference>
<dbReference type="OMA" id="QIELLFC"/>
<dbReference type="PANTHER" id="PTHR15107:SF0">
    <property type="entry name" value="DNA ENDONUCLEASE ACTIVATOR CTP1 C-TERMINAL DOMAIN-CONTAINING PROTEIN"/>
    <property type="match status" value="1"/>
</dbReference>
<dbReference type="Proteomes" id="UP000825935">
    <property type="component" value="Chromosome 11"/>
</dbReference>
<dbReference type="Pfam" id="PF08573">
    <property type="entry name" value="SAE2"/>
    <property type="match status" value="1"/>
</dbReference>
<comment type="caution">
    <text evidence="7">The sequence shown here is derived from an EMBL/GenBank/DDBJ whole genome shotgun (WGS) entry which is preliminary data.</text>
</comment>
<dbReference type="GO" id="GO:0003684">
    <property type="term" value="F:damaged DNA binding"/>
    <property type="evidence" value="ECO:0007669"/>
    <property type="project" value="TreeGrafter"/>
</dbReference>
<accession>A0A8T2TNC5</accession>
<dbReference type="EMBL" id="CM035416">
    <property type="protein sequence ID" value="KAH7424980.1"/>
    <property type="molecule type" value="Genomic_DNA"/>
</dbReference>
<evidence type="ECO:0000256" key="2">
    <source>
        <dbReference type="ARBA" id="ARBA00022763"/>
    </source>
</evidence>
<evidence type="ECO:0000256" key="1">
    <source>
        <dbReference type="ARBA" id="ARBA00004123"/>
    </source>
</evidence>
<keyword evidence="2" id="KW-0227">DNA damage</keyword>
<dbReference type="GO" id="GO:0005634">
    <property type="term" value="C:nucleus"/>
    <property type="evidence" value="ECO:0007669"/>
    <property type="project" value="UniProtKB-SubCell"/>
</dbReference>
<keyword evidence="4" id="KW-0175">Coiled coil</keyword>
<feature type="coiled-coil region" evidence="4">
    <location>
        <begin position="146"/>
        <end position="180"/>
    </location>
</feature>
<feature type="compositionally biased region" description="Low complexity" evidence="5">
    <location>
        <begin position="721"/>
        <end position="734"/>
    </location>
</feature>
<proteinExistence type="predicted"/>
<dbReference type="EMBL" id="CM035416">
    <property type="protein sequence ID" value="KAH7424981.1"/>
    <property type="molecule type" value="Genomic_DNA"/>
</dbReference>
<evidence type="ECO:0000256" key="4">
    <source>
        <dbReference type="SAM" id="Coils"/>
    </source>
</evidence>
<dbReference type="AlphaFoldDB" id="A0A8T2TNC5"/>
<keyword evidence="8" id="KW-1185">Reference proteome</keyword>
<dbReference type="InterPro" id="IPR033316">
    <property type="entry name" value="RBBP8-like"/>
</dbReference>
<evidence type="ECO:0000313" key="8">
    <source>
        <dbReference type="Proteomes" id="UP000825935"/>
    </source>
</evidence>
<evidence type="ECO:0000256" key="3">
    <source>
        <dbReference type="ARBA" id="ARBA00023242"/>
    </source>
</evidence>
<dbReference type="OrthoDB" id="5801062at2759"/>